<keyword evidence="1" id="KW-0812">Transmembrane</keyword>
<feature type="non-terminal residue" evidence="2">
    <location>
        <position position="1"/>
    </location>
</feature>
<organism evidence="2 3">
    <name type="scientific">Quercus suber</name>
    <name type="common">Cork oak</name>
    <dbReference type="NCBI Taxonomy" id="58331"/>
    <lineage>
        <taxon>Eukaryota</taxon>
        <taxon>Viridiplantae</taxon>
        <taxon>Streptophyta</taxon>
        <taxon>Embryophyta</taxon>
        <taxon>Tracheophyta</taxon>
        <taxon>Spermatophyta</taxon>
        <taxon>Magnoliopsida</taxon>
        <taxon>eudicotyledons</taxon>
        <taxon>Gunneridae</taxon>
        <taxon>Pentapetalae</taxon>
        <taxon>rosids</taxon>
        <taxon>fabids</taxon>
        <taxon>Fagales</taxon>
        <taxon>Fagaceae</taxon>
        <taxon>Quercus</taxon>
    </lineage>
</organism>
<accession>A0AAW0K848</accession>
<feature type="transmembrane region" description="Helical" evidence="1">
    <location>
        <begin position="114"/>
        <end position="133"/>
    </location>
</feature>
<keyword evidence="1" id="KW-0472">Membrane</keyword>
<gene>
    <name evidence="2" type="ORF">CFP56_024583</name>
</gene>
<comment type="caution">
    <text evidence="2">The sequence shown here is derived from an EMBL/GenBank/DDBJ whole genome shotgun (WGS) entry which is preliminary data.</text>
</comment>
<proteinExistence type="predicted"/>
<evidence type="ECO:0000313" key="3">
    <source>
        <dbReference type="Proteomes" id="UP000237347"/>
    </source>
</evidence>
<evidence type="ECO:0000256" key="1">
    <source>
        <dbReference type="SAM" id="Phobius"/>
    </source>
</evidence>
<evidence type="ECO:0000313" key="2">
    <source>
        <dbReference type="EMBL" id="KAK7834659.1"/>
    </source>
</evidence>
<dbReference type="Proteomes" id="UP000237347">
    <property type="component" value="Unassembled WGS sequence"/>
</dbReference>
<keyword evidence="3" id="KW-1185">Reference proteome</keyword>
<dbReference type="AlphaFoldDB" id="A0AAW0K848"/>
<name>A0AAW0K848_QUESU</name>
<dbReference type="EMBL" id="PKMF04000384">
    <property type="protein sequence ID" value="KAK7834659.1"/>
    <property type="molecule type" value="Genomic_DNA"/>
</dbReference>
<protein>
    <submittedName>
        <fullName evidence="2">Uncharacterized protein</fullName>
    </submittedName>
</protein>
<reference evidence="2 3" key="1">
    <citation type="journal article" date="2018" name="Sci. Data">
        <title>The draft genome sequence of cork oak.</title>
        <authorList>
            <person name="Ramos A.M."/>
            <person name="Usie A."/>
            <person name="Barbosa P."/>
            <person name="Barros P.M."/>
            <person name="Capote T."/>
            <person name="Chaves I."/>
            <person name="Simoes F."/>
            <person name="Abreu I."/>
            <person name="Carrasquinho I."/>
            <person name="Faro C."/>
            <person name="Guimaraes J.B."/>
            <person name="Mendonca D."/>
            <person name="Nobrega F."/>
            <person name="Rodrigues L."/>
            <person name="Saibo N.J.M."/>
            <person name="Varela M.C."/>
            <person name="Egas C."/>
            <person name="Matos J."/>
            <person name="Miguel C.M."/>
            <person name="Oliveira M.M."/>
            <person name="Ricardo C.P."/>
            <person name="Goncalves S."/>
        </authorList>
    </citation>
    <scope>NUCLEOTIDE SEQUENCE [LARGE SCALE GENOMIC DNA]</scope>
    <source>
        <strain evidence="3">cv. HL8</strain>
    </source>
</reference>
<sequence>IVGHVSILVVRHEVLVPRPLVELEVVGPVLLVLHFEKVSPTWRHWRQKLAVVEHRGRRCLEPRHGLRVRHFGLLARLLLSLLWMHFIASFSMFHLRTLSSKRSTQRSHMAVYDWIAGVELTMLLMLVGANYGYGYVVEF</sequence>
<feature type="transmembrane region" description="Helical" evidence="1">
    <location>
        <begin position="73"/>
        <end position="93"/>
    </location>
</feature>
<keyword evidence="1" id="KW-1133">Transmembrane helix</keyword>